<feature type="transmembrane region" description="Helical" evidence="1">
    <location>
        <begin position="113"/>
        <end position="129"/>
    </location>
</feature>
<feature type="transmembrane region" description="Helical" evidence="1">
    <location>
        <begin position="43"/>
        <end position="68"/>
    </location>
</feature>
<keyword evidence="1" id="KW-0472">Membrane</keyword>
<evidence type="ECO:0000313" key="2">
    <source>
        <dbReference type="EMBL" id="BDM70329.1"/>
    </source>
</evidence>
<evidence type="ECO:0000313" key="3">
    <source>
        <dbReference type="Proteomes" id="UP001059597"/>
    </source>
</evidence>
<dbReference type="EMBL" id="AP026073">
    <property type="protein sequence ID" value="BDM70329.1"/>
    <property type="molecule type" value="Genomic_DNA"/>
</dbReference>
<keyword evidence="3" id="KW-1185">Reference proteome</keyword>
<dbReference type="RefSeq" id="WP_261954080.1">
    <property type="nucleotide sequence ID" value="NZ_AP026073.1"/>
</dbReference>
<name>A0ABM7ZVE0_STRNI</name>
<feature type="transmembrane region" description="Helical" evidence="1">
    <location>
        <begin position="136"/>
        <end position="154"/>
    </location>
</feature>
<keyword evidence="1" id="KW-0812">Transmembrane</keyword>
<evidence type="ECO:0000256" key="1">
    <source>
        <dbReference type="SAM" id="Phobius"/>
    </source>
</evidence>
<keyword evidence="1" id="KW-1133">Transmembrane helix</keyword>
<protein>
    <recommendedName>
        <fullName evidence="4">Integral membrane protein</fullName>
    </recommendedName>
</protein>
<dbReference type="PROSITE" id="PS51257">
    <property type="entry name" value="PROKAR_LIPOPROTEIN"/>
    <property type="match status" value="1"/>
</dbReference>
<dbReference type="Proteomes" id="UP001059597">
    <property type="component" value="Chromosome"/>
</dbReference>
<gene>
    <name evidence="2" type="ORF">HEK616_38160</name>
</gene>
<feature type="transmembrane region" description="Helical" evidence="1">
    <location>
        <begin position="80"/>
        <end position="101"/>
    </location>
</feature>
<sequence>MVRKTEAGRLVAHLAAVAFVGCVLTAVQFQAVLIALFTGRAAALVAVLVAGPALGMASLAALATSVRTFVPLTRRARGRWAWAAGVYACGTAGAVAAVAANLRDDGLHLTVPLYPWGGLCYALGAAYFLPGTRTRLATLAAAALLAAGGSYLAWDAAQPPTLTEWLTANGVDRGLLRVGQPPSGYALEDVGASESAFGATYARPGAPDLHLSVERSGHDTRRTDARGCPVPFGETLHCADDGDGRQLVSYEGGYARRELRLRRNGLVHTVTVQGSGRAGLSAARHLLTTLRPATDAELAPLLDRPMRS</sequence>
<accession>A0ABM7ZVE0</accession>
<proteinExistence type="predicted"/>
<organism evidence="2 3">
    <name type="scientific">Streptomyces nigrescens</name>
    <dbReference type="NCBI Taxonomy" id="1920"/>
    <lineage>
        <taxon>Bacteria</taxon>
        <taxon>Bacillati</taxon>
        <taxon>Actinomycetota</taxon>
        <taxon>Actinomycetes</taxon>
        <taxon>Kitasatosporales</taxon>
        <taxon>Streptomycetaceae</taxon>
        <taxon>Streptomyces</taxon>
    </lineage>
</organism>
<feature type="transmembrane region" description="Helical" evidence="1">
    <location>
        <begin position="12"/>
        <end position="37"/>
    </location>
</feature>
<evidence type="ECO:0008006" key="4">
    <source>
        <dbReference type="Google" id="ProtNLM"/>
    </source>
</evidence>
<reference evidence="2" key="1">
    <citation type="submission" date="2022-06" db="EMBL/GenBank/DDBJ databases">
        <title>Complete genome sequence of Streptomyces nigrescens HEK616.</title>
        <authorList>
            <person name="Asamizu S."/>
            <person name="Onaka H."/>
        </authorList>
    </citation>
    <scope>NUCLEOTIDE SEQUENCE</scope>
    <source>
        <strain evidence="2">HEK616</strain>
    </source>
</reference>